<feature type="signal peptide" evidence="2">
    <location>
        <begin position="1"/>
        <end position="22"/>
    </location>
</feature>
<evidence type="ECO:0000313" key="3">
    <source>
        <dbReference type="EMBL" id="QDV56693.1"/>
    </source>
</evidence>
<dbReference type="Proteomes" id="UP000316770">
    <property type="component" value="Chromosome"/>
</dbReference>
<keyword evidence="4" id="KW-1185">Reference proteome</keyword>
<organism evidence="3 4">
    <name type="scientific">Rosistilla oblonga</name>
    <dbReference type="NCBI Taxonomy" id="2527990"/>
    <lineage>
        <taxon>Bacteria</taxon>
        <taxon>Pseudomonadati</taxon>
        <taxon>Planctomycetota</taxon>
        <taxon>Planctomycetia</taxon>
        <taxon>Pirellulales</taxon>
        <taxon>Pirellulaceae</taxon>
        <taxon>Rosistilla</taxon>
    </lineage>
</organism>
<evidence type="ECO:0000256" key="1">
    <source>
        <dbReference type="SAM" id="MobiDB-lite"/>
    </source>
</evidence>
<accession>A0A518IUD1</accession>
<reference evidence="3 4" key="1">
    <citation type="submission" date="2019-02" db="EMBL/GenBank/DDBJ databases">
        <title>Deep-cultivation of Planctomycetes and their phenomic and genomic characterization uncovers novel biology.</title>
        <authorList>
            <person name="Wiegand S."/>
            <person name="Jogler M."/>
            <person name="Boedeker C."/>
            <person name="Pinto D."/>
            <person name="Vollmers J."/>
            <person name="Rivas-Marin E."/>
            <person name="Kohn T."/>
            <person name="Peeters S.H."/>
            <person name="Heuer A."/>
            <person name="Rast P."/>
            <person name="Oberbeckmann S."/>
            <person name="Bunk B."/>
            <person name="Jeske O."/>
            <person name="Meyerdierks A."/>
            <person name="Storesund J.E."/>
            <person name="Kallscheuer N."/>
            <person name="Luecker S."/>
            <person name="Lage O.M."/>
            <person name="Pohl T."/>
            <person name="Merkel B.J."/>
            <person name="Hornburger P."/>
            <person name="Mueller R.-W."/>
            <person name="Bruemmer F."/>
            <person name="Labrenz M."/>
            <person name="Spormann A.M."/>
            <person name="Op den Camp H."/>
            <person name="Overmann J."/>
            <person name="Amann R."/>
            <person name="Jetten M.S.M."/>
            <person name="Mascher T."/>
            <person name="Medema M.H."/>
            <person name="Devos D.P."/>
            <person name="Kaster A.-K."/>
            <person name="Ovreas L."/>
            <person name="Rohde M."/>
            <person name="Galperin M.Y."/>
            <person name="Jogler C."/>
        </authorList>
    </citation>
    <scope>NUCLEOTIDE SEQUENCE [LARGE SCALE GENOMIC DNA]</scope>
    <source>
        <strain evidence="3 4">Mal33</strain>
    </source>
</reference>
<dbReference type="EMBL" id="CP036318">
    <property type="protein sequence ID" value="QDV56693.1"/>
    <property type="molecule type" value="Genomic_DNA"/>
</dbReference>
<name>A0A518IUD1_9BACT</name>
<feature type="chain" id="PRO_5021883811" description="Carboxypeptidase regulatory-like domain-containing protein" evidence="2">
    <location>
        <begin position="23"/>
        <end position="183"/>
    </location>
</feature>
<dbReference type="AlphaFoldDB" id="A0A518IUD1"/>
<dbReference type="PROSITE" id="PS51257">
    <property type="entry name" value="PROKAR_LIPOPROTEIN"/>
    <property type="match status" value="1"/>
</dbReference>
<feature type="region of interest" description="Disordered" evidence="1">
    <location>
        <begin position="162"/>
        <end position="183"/>
    </location>
</feature>
<sequence precursor="true">MFRFARTSLLITIAAITGCSKAASDPGPSFIPVSGTLTLDGQPLPFKSVRLSPTGGTEGRGAAGYSDPEGRFHLVAVVSDKLNDIAGCPPGHYRVIVNEPMIPISEADFETGNQTSAAPTAEPAVAILLPDPNAKSDIPAVYRSDNTSPLEVEIREENTTLTVELQSKPSPSPSPADAVQHDT</sequence>
<evidence type="ECO:0008006" key="5">
    <source>
        <dbReference type="Google" id="ProtNLM"/>
    </source>
</evidence>
<gene>
    <name evidence="3" type="ORF">Mal33_26910</name>
</gene>
<evidence type="ECO:0000313" key="4">
    <source>
        <dbReference type="Proteomes" id="UP000316770"/>
    </source>
</evidence>
<evidence type="ECO:0000256" key="2">
    <source>
        <dbReference type="SAM" id="SignalP"/>
    </source>
</evidence>
<protein>
    <recommendedName>
        <fullName evidence="5">Carboxypeptidase regulatory-like domain-containing protein</fullName>
    </recommendedName>
</protein>
<keyword evidence="2" id="KW-0732">Signal</keyword>
<proteinExistence type="predicted"/>